<dbReference type="SUPFAM" id="SSF160631">
    <property type="entry name" value="SMI1/KNR4-like"/>
    <property type="match status" value="1"/>
</dbReference>
<accession>D6U5K9</accession>
<reference evidence="1 2" key="1">
    <citation type="journal article" date="2011" name="Stand. Genomic Sci.">
        <title>Non-contiguous finished genome sequence and contextual data of the filamentous soil bacterium Ktedonobacter racemifer type strain (SOSP1-21).</title>
        <authorList>
            <person name="Chang Y.J."/>
            <person name="Land M."/>
            <person name="Hauser L."/>
            <person name="Chertkov O."/>
            <person name="Del Rio T.G."/>
            <person name="Nolan M."/>
            <person name="Copeland A."/>
            <person name="Tice H."/>
            <person name="Cheng J.F."/>
            <person name="Lucas S."/>
            <person name="Han C."/>
            <person name="Goodwin L."/>
            <person name="Pitluck S."/>
            <person name="Ivanova N."/>
            <person name="Ovchinikova G."/>
            <person name="Pati A."/>
            <person name="Chen A."/>
            <person name="Palaniappan K."/>
            <person name="Mavromatis K."/>
            <person name="Liolios K."/>
            <person name="Brettin T."/>
            <person name="Fiebig A."/>
            <person name="Rohde M."/>
            <person name="Abt B."/>
            <person name="Goker M."/>
            <person name="Detter J.C."/>
            <person name="Woyke T."/>
            <person name="Bristow J."/>
            <person name="Eisen J.A."/>
            <person name="Markowitz V."/>
            <person name="Hugenholtz P."/>
            <person name="Kyrpides N.C."/>
            <person name="Klenk H.P."/>
            <person name="Lapidus A."/>
        </authorList>
    </citation>
    <scope>NUCLEOTIDE SEQUENCE [LARGE SCALE GENOMIC DNA]</scope>
    <source>
        <strain evidence="2">DSM 44963</strain>
    </source>
</reference>
<name>D6U5K9_KTERA</name>
<evidence type="ECO:0000313" key="1">
    <source>
        <dbReference type="EMBL" id="EFH80270.1"/>
    </source>
</evidence>
<gene>
    <name evidence="1" type="ORF">Krac_0856</name>
</gene>
<comment type="caution">
    <text evidence="1">The sequence shown here is derived from an EMBL/GenBank/DDBJ whole genome shotgun (WGS) entry which is preliminary data.</text>
</comment>
<dbReference type="EMBL" id="ADVG01000005">
    <property type="protein sequence ID" value="EFH80270.1"/>
    <property type="molecule type" value="Genomic_DNA"/>
</dbReference>
<evidence type="ECO:0000313" key="2">
    <source>
        <dbReference type="Proteomes" id="UP000004508"/>
    </source>
</evidence>
<dbReference type="Proteomes" id="UP000004508">
    <property type="component" value="Unassembled WGS sequence"/>
</dbReference>
<dbReference type="eggNOG" id="ENOG502ZJFC">
    <property type="taxonomic scope" value="Bacteria"/>
</dbReference>
<sequence>MRDWRHVIQQWIAQESSIAPLAQQQVEFIAWAIYPPSFDHWPSHLPTCQALQDFYRLCDGGYFNWFRWVSLSQLVEQNRKWFQLLSDWDTRGDVLLPERHVVLAEDGGGCPVVWDAATDQVRAFQFDGGDWEPPLAPSVEAFLTDLFNPEGEKGKDWWYLFLSWLDSHQKD</sequence>
<dbReference type="AlphaFoldDB" id="D6U5K9"/>
<dbReference type="InParanoid" id="D6U5K9"/>
<keyword evidence="2" id="KW-1185">Reference proteome</keyword>
<organism evidence="1 2">
    <name type="scientific">Ktedonobacter racemifer DSM 44963</name>
    <dbReference type="NCBI Taxonomy" id="485913"/>
    <lineage>
        <taxon>Bacteria</taxon>
        <taxon>Bacillati</taxon>
        <taxon>Chloroflexota</taxon>
        <taxon>Ktedonobacteria</taxon>
        <taxon>Ktedonobacterales</taxon>
        <taxon>Ktedonobacteraceae</taxon>
        <taxon>Ktedonobacter</taxon>
    </lineage>
</organism>
<dbReference type="OrthoDB" id="3078463at2"/>
<evidence type="ECO:0008006" key="3">
    <source>
        <dbReference type="Google" id="ProtNLM"/>
    </source>
</evidence>
<proteinExistence type="predicted"/>
<protein>
    <recommendedName>
        <fullName evidence="3">Knr4/Smi1-like domain-containing protein</fullName>
    </recommendedName>
</protein>
<dbReference type="InterPro" id="IPR037883">
    <property type="entry name" value="Knr4/Smi1-like_sf"/>
</dbReference>